<accession>A0A0V0GVQ6</accession>
<sequence length="108" mass="11592">MTDYAIPNANPERQELPIESGTISISSAYSQGLLNTLTQALHSSGVDLTQANISVQIDLGKRANGRVNSSASTIKADDVTPSNQPIPKSRVTTTREGPDHAFKRRKTS</sequence>
<dbReference type="GO" id="GO:0003700">
    <property type="term" value="F:DNA-binding transcription factor activity"/>
    <property type="evidence" value="ECO:0007669"/>
    <property type="project" value="InterPro"/>
</dbReference>
<evidence type="ECO:0000256" key="1">
    <source>
        <dbReference type="SAM" id="MobiDB-lite"/>
    </source>
</evidence>
<dbReference type="PANTHER" id="PTHR46412">
    <property type="entry name" value="BES1-INTERACTING MYC-LIKE PROTEIN"/>
    <property type="match status" value="1"/>
</dbReference>
<dbReference type="GO" id="GO:0046983">
    <property type="term" value="F:protein dimerization activity"/>
    <property type="evidence" value="ECO:0007669"/>
    <property type="project" value="InterPro"/>
</dbReference>
<evidence type="ECO:0000313" key="2">
    <source>
        <dbReference type="EMBL" id="JAP12257.1"/>
    </source>
</evidence>
<protein>
    <submittedName>
        <fullName evidence="2">Putative ovule protein</fullName>
    </submittedName>
</protein>
<reference evidence="2" key="1">
    <citation type="submission" date="2015-12" db="EMBL/GenBank/DDBJ databases">
        <title>Gene expression during late stages of embryo sac development: a critical building block for successful pollen-pistil interactions.</title>
        <authorList>
            <person name="Liu Y."/>
            <person name="Joly V."/>
            <person name="Sabar M."/>
            <person name="Matton D.P."/>
        </authorList>
    </citation>
    <scope>NUCLEOTIDE SEQUENCE</scope>
</reference>
<organism evidence="2">
    <name type="scientific">Solanum chacoense</name>
    <name type="common">Chaco potato</name>
    <dbReference type="NCBI Taxonomy" id="4108"/>
    <lineage>
        <taxon>Eukaryota</taxon>
        <taxon>Viridiplantae</taxon>
        <taxon>Streptophyta</taxon>
        <taxon>Embryophyta</taxon>
        <taxon>Tracheophyta</taxon>
        <taxon>Spermatophyta</taxon>
        <taxon>Magnoliopsida</taxon>
        <taxon>eudicotyledons</taxon>
        <taxon>Gunneridae</taxon>
        <taxon>Pentapetalae</taxon>
        <taxon>asterids</taxon>
        <taxon>lamiids</taxon>
        <taxon>Solanales</taxon>
        <taxon>Solanaceae</taxon>
        <taxon>Solanoideae</taxon>
        <taxon>Solaneae</taxon>
        <taxon>Solanum</taxon>
    </lineage>
</organism>
<dbReference type="GO" id="GO:0006351">
    <property type="term" value="P:DNA-templated transcription"/>
    <property type="evidence" value="ECO:0007669"/>
    <property type="project" value="InterPro"/>
</dbReference>
<dbReference type="EMBL" id="GEDG01029885">
    <property type="protein sequence ID" value="JAP12257.1"/>
    <property type="molecule type" value="Transcribed_RNA"/>
</dbReference>
<dbReference type="PANTHER" id="PTHR46412:SF14">
    <property type="entry name" value="TRANSCRIPTION FACTOR BIM1-LIKE ISOFORM X1"/>
    <property type="match status" value="1"/>
</dbReference>
<name>A0A0V0GVQ6_SOLCH</name>
<dbReference type="AlphaFoldDB" id="A0A0V0GVQ6"/>
<proteinExistence type="predicted"/>
<feature type="compositionally biased region" description="Polar residues" evidence="1">
    <location>
        <begin position="80"/>
        <end position="95"/>
    </location>
</feature>
<feature type="region of interest" description="Disordered" evidence="1">
    <location>
        <begin position="64"/>
        <end position="108"/>
    </location>
</feature>
<dbReference type="InterPro" id="IPR044295">
    <property type="entry name" value="BIM1/2/3"/>
</dbReference>